<reference evidence="5 8" key="3">
    <citation type="submission" date="2018-07" db="EMBL/GenBank/DDBJ databases">
        <title>Leeuwenhoekiella genomics.</title>
        <authorList>
            <person name="Tahon G."/>
            <person name="Willems A."/>
        </authorList>
    </citation>
    <scope>NUCLEOTIDE SEQUENCE [LARGE SCALE GENOMIC DNA]</scope>
    <source>
        <strain evidence="5 8">LMG 24856</strain>
    </source>
</reference>
<proteinExistence type="predicted"/>
<dbReference type="SMART" id="SM00191">
    <property type="entry name" value="Int_alpha"/>
    <property type="match status" value="3"/>
</dbReference>
<dbReference type="InterPro" id="IPR013517">
    <property type="entry name" value="FG-GAP"/>
</dbReference>
<dbReference type="Pfam" id="PF07593">
    <property type="entry name" value="UnbV_ASPIC"/>
    <property type="match status" value="1"/>
</dbReference>
<keyword evidence="8" id="KW-1185">Reference proteome</keyword>
<dbReference type="Proteomes" id="UP000184240">
    <property type="component" value="Unassembled WGS sequence"/>
</dbReference>
<keyword evidence="3" id="KW-0325">Glycoprotein</keyword>
<dbReference type="InterPro" id="IPR011519">
    <property type="entry name" value="UnbV_ASPIC"/>
</dbReference>
<evidence type="ECO:0000313" key="7">
    <source>
        <dbReference type="Proteomes" id="UP000184240"/>
    </source>
</evidence>
<dbReference type="PANTHER" id="PTHR16026">
    <property type="entry name" value="CARTILAGE ACIDIC PROTEIN 1"/>
    <property type="match status" value="1"/>
</dbReference>
<sequence length="1118" mass="124658">MIIRIQIISKILIIGLVAQFICSCAETEKNQTPEFDTDFKVFESLSAETTGISFINALTENDSLNYFTYNYIYMGGGVAAGDINNDGLIDLYFTGNQVQNKLYLNKGNLHFEDITIPAGIAGDERWYTGVTMADVNGDGYLDIYCSVSGKFEPRTNQLFINNQDNTFTESAAEYGLADKGSSIQATFFDYDKDGDLDMYQANYPPTKFSSPTWVYEQYMRDPSDLQTDHLYENTTNGFVDVTDKAGLRSYSLSLSATIGDLNNDGWPDIYVSSDFNSPDMMFLNKGDGTFTEVIKEATAQTAFYGMGVDIADFNNDGLLDFFQADMDAKINRRKKANMASMNIDLFWSVVDAGFHYQYMHNCMQMNNGVFNAEGIPDFSNISRITGTSSTDWSWGPLFADFDNDGLKDLFITNGTRREINDNDYFNRIEEQGGIAQDSLLFWSQNIPEEKLDNFMFKNKGDYAFEKANDSWNISFNGFSNGGIYADLDNDGDLELVTNNIDDPASIFKNKSSERSNHLRIKFKGETANAMGIGNRVYLKTGDLTQMQELTLTRGFQSSVAPVLYFGLDNTETIDEIRVIWTGGKEEVLQNVAVNQELIFDEKNASESDTSTQKSNENRLFAQADGELFPIYLHTENSYDDFKNQVLLPHKMSEFGPALAVGDVNNDGLQDYFVGAAKDQTASLFIQNSQGISQKNLAAFTEDKSYEDIDATFFDADGDGDQDLYVVSGGYEFFKNSNLLNDRLYLNDGKGNFTVAGNALPDLQISGAKVYAEDFDGDGKQDLLVLGRQTPGKYPLPASSFLLKNNGTPGNPKFEVAKDLQPKEFKDLGMATAAAVSDFNGDNRPDIIVVGEWMPIRFFENTTKGFVEVTQMILSNQDTTGWWWSIASGDFDGDGDTDYMLGNNGLNYKYKASEDEPFDMYAGDFDDNENEDIVLGYYNDGKQYPLRGRQCSSQQIPGIKQKFKDYASFSEATLGEVYSEKLLNSSLHYQVKSFASIYLENRNGKMVIHELPRAAQLSSVNGIVVNDFNNDGFLDAVFAGNLYQSEIETPRNDASRGIFLAGDGKGNFKALSAAKSGVFIPGDVKNLRTFQFGKTSYILAAKNSDYLQVLKLNEADQKN</sequence>
<name>A0A1M5YBN5_9FLAO</name>
<keyword evidence="1" id="KW-0732">Signal</keyword>
<dbReference type="Proteomes" id="UP000290037">
    <property type="component" value="Unassembled WGS sequence"/>
</dbReference>
<dbReference type="AlphaFoldDB" id="A0A1M5YBN5"/>
<evidence type="ECO:0000313" key="6">
    <source>
        <dbReference type="EMBL" id="SHI09396.1"/>
    </source>
</evidence>
<evidence type="ECO:0000313" key="5">
    <source>
        <dbReference type="EMBL" id="RXG30630.1"/>
    </source>
</evidence>
<evidence type="ECO:0000256" key="3">
    <source>
        <dbReference type="ARBA" id="ARBA00023180"/>
    </source>
</evidence>
<dbReference type="STRING" id="573501.SAMN04487999_2090"/>
<dbReference type="PROSITE" id="PS51257">
    <property type="entry name" value="PROKAR_LIPOPROTEIN"/>
    <property type="match status" value="1"/>
</dbReference>
<gene>
    <name evidence="5" type="ORF">DSM01_1381</name>
    <name evidence="6" type="ORF">SAMN04487999_2090</name>
</gene>
<evidence type="ECO:0000313" key="8">
    <source>
        <dbReference type="Proteomes" id="UP000290037"/>
    </source>
</evidence>
<reference evidence="6" key="2">
    <citation type="submission" date="2016-11" db="EMBL/GenBank/DDBJ databases">
        <authorList>
            <person name="Jaros S."/>
            <person name="Januszkiewicz K."/>
            <person name="Wedrychowicz H."/>
        </authorList>
    </citation>
    <scope>NUCLEOTIDE SEQUENCE [LARGE SCALE GENOMIC DNA]</scope>
    <source>
        <strain evidence="6">DSM 19859</strain>
    </source>
</reference>
<organism evidence="6 7">
    <name type="scientific">Leeuwenhoekiella palythoae</name>
    <dbReference type="NCBI Taxonomy" id="573501"/>
    <lineage>
        <taxon>Bacteria</taxon>
        <taxon>Pseudomonadati</taxon>
        <taxon>Bacteroidota</taxon>
        <taxon>Flavobacteriia</taxon>
        <taxon>Flavobacteriales</taxon>
        <taxon>Flavobacteriaceae</taxon>
        <taxon>Leeuwenhoekiella</taxon>
    </lineage>
</organism>
<protein>
    <submittedName>
        <fullName evidence="6">Repeat domain-containing protein</fullName>
    </submittedName>
    <submittedName>
        <fullName evidence="5">VCBS repeat protein</fullName>
    </submittedName>
</protein>
<dbReference type="InterPro" id="IPR013519">
    <property type="entry name" value="Int_alpha_beta-p"/>
</dbReference>
<dbReference type="EMBL" id="FQXT01000003">
    <property type="protein sequence ID" value="SHI09396.1"/>
    <property type="molecule type" value="Genomic_DNA"/>
</dbReference>
<evidence type="ECO:0000259" key="4">
    <source>
        <dbReference type="Pfam" id="PF07593"/>
    </source>
</evidence>
<dbReference type="SUPFAM" id="SSF69318">
    <property type="entry name" value="Integrin alpha N-terminal domain"/>
    <property type="match status" value="3"/>
</dbReference>
<reference evidence="7" key="1">
    <citation type="submission" date="2016-11" db="EMBL/GenBank/DDBJ databases">
        <authorList>
            <person name="Varghese N."/>
            <person name="Submissions S."/>
        </authorList>
    </citation>
    <scope>NUCLEOTIDE SEQUENCE [LARGE SCALE GENOMIC DNA]</scope>
    <source>
        <strain evidence="7">DSM 19859</strain>
    </source>
</reference>
<dbReference type="InterPro" id="IPR027039">
    <property type="entry name" value="Crtac1"/>
</dbReference>
<evidence type="ECO:0000256" key="1">
    <source>
        <dbReference type="ARBA" id="ARBA00022729"/>
    </source>
</evidence>
<evidence type="ECO:0000256" key="2">
    <source>
        <dbReference type="ARBA" id="ARBA00022737"/>
    </source>
</evidence>
<dbReference type="RefSeq" id="WP_084673117.1">
    <property type="nucleotide sequence ID" value="NZ_QOVN01000002.1"/>
</dbReference>
<dbReference type="PANTHER" id="PTHR16026:SF0">
    <property type="entry name" value="CARTILAGE ACIDIC PROTEIN 1"/>
    <property type="match status" value="1"/>
</dbReference>
<feature type="domain" description="ASPIC/UnbV" evidence="4">
    <location>
        <begin position="531"/>
        <end position="597"/>
    </location>
</feature>
<dbReference type="Gene3D" id="2.130.10.130">
    <property type="entry name" value="Integrin alpha, N-terminal"/>
    <property type="match status" value="4"/>
</dbReference>
<dbReference type="InterPro" id="IPR028994">
    <property type="entry name" value="Integrin_alpha_N"/>
</dbReference>
<keyword evidence="2" id="KW-0677">Repeat</keyword>
<dbReference type="OrthoDB" id="9816120at2"/>
<accession>A0A1M5YBN5</accession>
<dbReference type="EMBL" id="QOVN01000002">
    <property type="protein sequence ID" value="RXG30630.1"/>
    <property type="molecule type" value="Genomic_DNA"/>
</dbReference>
<dbReference type="Pfam" id="PF13517">
    <property type="entry name" value="FG-GAP_3"/>
    <property type="match status" value="6"/>
</dbReference>